<dbReference type="Gene3D" id="3.50.50.60">
    <property type="entry name" value="FAD/NAD(P)-binding domain"/>
    <property type="match status" value="1"/>
</dbReference>
<protein>
    <submittedName>
        <fullName evidence="4">YpdA family putative bacillithiol disulfide reductase</fullName>
    </submittedName>
</protein>
<dbReference type="InterPro" id="IPR050097">
    <property type="entry name" value="Ferredoxin-NADP_redctase_2"/>
</dbReference>
<dbReference type="SUPFAM" id="SSF51905">
    <property type="entry name" value="FAD/NAD(P)-binding domain"/>
    <property type="match status" value="1"/>
</dbReference>
<proteinExistence type="predicted"/>
<comment type="cofactor">
    <cofactor evidence="1">
        <name>FAD</name>
        <dbReference type="ChEBI" id="CHEBI:57692"/>
    </cofactor>
</comment>
<evidence type="ECO:0000256" key="3">
    <source>
        <dbReference type="ARBA" id="ARBA00023002"/>
    </source>
</evidence>
<dbReference type="InterPro" id="IPR036188">
    <property type="entry name" value="FAD/NAD-bd_sf"/>
</dbReference>
<comment type="caution">
    <text evidence="4">The sequence shown here is derived from an EMBL/GenBank/DDBJ whole genome shotgun (WGS) entry which is preliminary data.</text>
</comment>
<dbReference type="NCBIfam" id="TIGR04018">
    <property type="entry name" value="Bthiol_YpdA"/>
    <property type="match status" value="1"/>
</dbReference>
<name>A0A8J4H2H7_9BACL</name>
<organism evidence="4 5">
    <name type="scientific">Xylanibacillus composti</name>
    <dbReference type="NCBI Taxonomy" id="1572762"/>
    <lineage>
        <taxon>Bacteria</taxon>
        <taxon>Bacillati</taxon>
        <taxon>Bacillota</taxon>
        <taxon>Bacilli</taxon>
        <taxon>Bacillales</taxon>
        <taxon>Paenibacillaceae</taxon>
        <taxon>Xylanibacillus</taxon>
    </lineage>
</organism>
<evidence type="ECO:0000256" key="2">
    <source>
        <dbReference type="ARBA" id="ARBA00022630"/>
    </source>
</evidence>
<evidence type="ECO:0000313" key="5">
    <source>
        <dbReference type="Proteomes" id="UP000677918"/>
    </source>
</evidence>
<dbReference type="Pfam" id="PF13738">
    <property type="entry name" value="Pyr_redox_3"/>
    <property type="match status" value="1"/>
</dbReference>
<accession>A0A8J4H2H7</accession>
<evidence type="ECO:0000256" key="1">
    <source>
        <dbReference type="ARBA" id="ARBA00001974"/>
    </source>
</evidence>
<evidence type="ECO:0000313" key="4">
    <source>
        <dbReference type="EMBL" id="GIQ68246.1"/>
    </source>
</evidence>
<keyword evidence="3" id="KW-0560">Oxidoreductase</keyword>
<dbReference type="GO" id="GO:0016491">
    <property type="term" value="F:oxidoreductase activity"/>
    <property type="evidence" value="ECO:0007669"/>
    <property type="project" value="UniProtKB-KW"/>
</dbReference>
<keyword evidence="5" id="KW-1185">Reference proteome</keyword>
<dbReference type="InterPro" id="IPR023856">
    <property type="entry name" value="Bdr"/>
</dbReference>
<sequence length="329" mass="36462">MEKAIIIGAGPCGLATAAALQDKGIEPLVIEKGCIVQSIYEYPTFMQFHSTPDLLEIGGVPFVTPNDKPSRREGLEYYATVVRRRGIRVRTYEEVKQVIRREDQTFEVHTEDRHGIAARYETANVVVATGYFDWPNYLGVPGEDLPKVAHTFREAHPYVGRKVAIIGGRNSAVDAALELYRAGVDVTVVYRGEELTESVKSWVKPVFLSRAEKGKINMLWKTELLEITPATIIVSRNGTREEIPNDDVLVLTGFRPDRSFLRNMGVQTDPETGQPAYNPETMETNVHGIYIAGVVAAGSRANVIYIENGRFHGQQVADAIAAKSSEQTV</sequence>
<keyword evidence="2" id="KW-0285">Flavoprotein</keyword>
<dbReference type="EMBL" id="BOVK01000014">
    <property type="protein sequence ID" value="GIQ68246.1"/>
    <property type="molecule type" value="Genomic_DNA"/>
</dbReference>
<dbReference type="PRINTS" id="PR00469">
    <property type="entry name" value="PNDRDTASEII"/>
</dbReference>
<reference evidence="4" key="1">
    <citation type="submission" date="2021-04" db="EMBL/GenBank/DDBJ databases">
        <title>Draft genome sequence of Xylanibacillus composti strain K13.</title>
        <authorList>
            <person name="Uke A."/>
            <person name="Chhe C."/>
            <person name="Baramee S."/>
            <person name="Kosugi A."/>
        </authorList>
    </citation>
    <scope>NUCLEOTIDE SEQUENCE</scope>
    <source>
        <strain evidence="4">K13</strain>
    </source>
</reference>
<dbReference type="PANTHER" id="PTHR48105">
    <property type="entry name" value="THIOREDOXIN REDUCTASE 1-RELATED-RELATED"/>
    <property type="match status" value="1"/>
</dbReference>
<dbReference type="AlphaFoldDB" id="A0A8J4H2H7"/>
<dbReference type="Proteomes" id="UP000677918">
    <property type="component" value="Unassembled WGS sequence"/>
</dbReference>
<dbReference type="RefSeq" id="WP_213410860.1">
    <property type="nucleotide sequence ID" value="NZ_BOVK01000014.1"/>
</dbReference>
<dbReference type="PRINTS" id="PR00368">
    <property type="entry name" value="FADPNR"/>
</dbReference>
<gene>
    <name evidence="4" type="ORF">XYCOK13_10700</name>
</gene>